<organism evidence="4 5">
    <name type="scientific">Agarivorans gilvus</name>
    <dbReference type="NCBI Taxonomy" id="680279"/>
    <lineage>
        <taxon>Bacteria</taxon>
        <taxon>Pseudomonadati</taxon>
        <taxon>Pseudomonadota</taxon>
        <taxon>Gammaproteobacteria</taxon>
        <taxon>Alteromonadales</taxon>
        <taxon>Alteromonadaceae</taxon>
        <taxon>Agarivorans</taxon>
    </lineage>
</organism>
<name>A0ABQ1I6F8_9ALTE</name>
<sequence length="81" mass="9188">MPLPETDQATAFVLVERLREQISNIPFPVFDFTIHLSASFGIVPLHHQDESLDQLIKQADDALYQAKHQGRNQTIIYSPSV</sequence>
<reference evidence="5" key="1">
    <citation type="journal article" date="2019" name="Int. J. Syst. Evol. Microbiol.">
        <title>The Global Catalogue of Microorganisms (GCM) 10K type strain sequencing project: providing services to taxonomists for standard genome sequencing and annotation.</title>
        <authorList>
            <consortium name="The Broad Institute Genomics Platform"/>
            <consortium name="The Broad Institute Genome Sequencing Center for Infectious Disease"/>
            <person name="Wu L."/>
            <person name="Ma J."/>
        </authorList>
    </citation>
    <scope>NUCLEOTIDE SEQUENCE [LARGE SCALE GENOMIC DNA]</scope>
    <source>
        <strain evidence="5">CGMCC 1.10131</strain>
    </source>
</reference>
<dbReference type="SUPFAM" id="SSF55073">
    <property type="entry name" value="Nucleotide cyclase"/>
    <property type="match status" value="1"/>
</dbReference>
<feature type="domain" description="GGDEF" evidence="3">
    <location>
        <begin position="1"/>
        <end position="79"/>
    </location>
</feature>
<dbReference type="CDD" id="cd01949">
    <property type="entry name" value="GGDEF"/>
    <property type="match status" value="1"/>
</dbReference>
<comment type="caution">
    <text evidence="4">The sequence shown here is derived from an EMBL/GenBank/DDBJ whole genome shotgun (WGS) entry which is preliminary data.</text>
</comment>
<evidence type="ECO:0000313" key="4">
    <source>
        <dbReference type="EMBL" id="GGB17098.1"/>
    </source>
</evidence>
<accession>A0ABQ1I6F8</accession>
<dbReference type="PANTHER" id="PTHR45138">
    <property type="entry name" value="REGULATORY COMPONENTS OF SENSORY TRANSDUCTION SYSTEM"/>
    <property type="match status" value="1"/>
</dbReference>
<gene>
    <name evidence="4" type="ORF">GCM10007414_33140</name>
</gene>
<dbReference type="NCBIfam" id="TIGR00254">
    <property type="entry name" value="GGDEF"/>
    <property type="match status" value="1"/>
</dbReference>
<keyword evidence="5" id="KW-1185">Reference proteome</keyword>
<dbReference type="InterPro" id="IPR043128">
    <property type="entry name" value="Rev_trsase/Diguanyl_cyclase"/>
</dbReference>
<proteinExistence type="predicted"/>
<dbReference type="Gene3D" id="3.30.70.270">
    <property type="match status" value="1"/>
</dbReference>
<evidence type="ECO:0000259" key="3">
    <source>
        <dbReference type="PROSITE" id="PS50887"/>
    </source>
</evidence>
<evidence type="ECO:0000256" key="2">
    <source>
        <dbReference type="ARBA" id="ARBA00034247"/>
    </source>
</evidence>
<dbReference type="PROSITE" id="PS50887">
    <property type="entry name" value="GGDEF"/>
    <property type="match status" value="1"/>
</dbReference>
<dbReference type="Proteomes" id="UP000651977">
    <property type="component" value="Unassembled WGS sequence"/>
</dbReference>
<evidence type="ECO:0000256" key="1">
    <source>
        <dbReference type="ARBA" id="ARBA00012528"/>
    </source>
</evidence>
<evidence type="ECO:0000313" key="5">
    <source>
        <dbReference type="Proteomes" id="UP000651977"/>
    </source>
</evidence>
<dbReference type="PANTHER" id="PTHR45138:SF9">
    <property type="entry name" value="DIGUANYLATE CYCLASE DGCM-RELATED"/>
    <property type="match status" value="1"/>
</dbReference>
<dbReference type="EC" id="2.7.7.65" evidence="1"/>
<dbReference type="EMBL" id="BMDY01000024">
    <property type="protein sequence ID" value="GGB17098.1"/>
    <property type="molecule type" value="Genomic_DNA"/>
</dbReference>
<dbReference type="Pfam" id="PF00990">
    <property type="entry name" value="GGDEF"/>
    <property type="match status" value="1"/>
</dbReference>
<protein>
    <recommendedName>
        <fullName evidence="1">diguanylate cyclase</fullName>
        <ecNumber evidence="1">2.7.7.65</ecNumber>
    </recommendedName>
</protein>
<dbReference type="InterPro" id="IPR050469">
    <property type="entry name" value="Diguanylate_Cyclase"/>
</dbReference>
<dbReference type="InterPro" id="IPR029787">
    <property type="entry name" value="Nucleotide_cyclase"/>
</dbReference>
<comment type="catalytic activity">
    <reaction evidence="2">
        <text>2 GTP = 3',3'-c-di-GMP + 2 diphosphate</text>
        <dbReference type="Rhea" id="RHEA:24898"/>
        <dbReference type="ChEBI" id="CHEBI:33019"/>
        <dbReference type="ChEBI" id="CHEBI:37565"/>
        <dbReference type="ChEBI" id="CHEBI:58805"/>
        <dbReference type="EC" id="2.7.7.65"/>
    </reaction>
</comment>
<dbReference type="InterPro" id="IPR000160">
    <property type="entry name" value="GGDEF_dom"/>
</dbReference>